<gene>
    <name evidence="5" type="ordered locus">LRHM_2573</name>
</gene>
<dbReference type="PRINTS" id="PR00035">
    <property type="entry name" value="HTHGNTR"/>
</dbReference>
<dbReference type="PROSITE" id="PS50949">
    <property type="entry name" value="HTH_GNTR"/>
    <property type="match status" value="1"/>
</dbReference>
<reference evidence="5 6" key="1">
    <citation type="journal article" date="2009" name="J. Bacteriol.">
        <title>Complete genome sequence of the probiotic Lactobacillus rhamnosus ATCC 53103.</title>
        <authorList>
            <person name="Morita H."/>
            <person name="Toh H."/>
            <person name="Oshima K."/>
            <person name="Murakami M."/>
            <person name="Taylor T.D."/>
            <person name="Igimi S."/>
            <person name="Hattori M."/>
        </authorList>
    </citation>
    <scope>NUCLEOTIDE SEQUENCE [LARGE SCALE GENOMIC DNA]</scope>
    <source>
        <strain evidence="6">ATCC 53103 / LMG 18243 / GG [Tokyo]</strain>
    </source>
</reference>
<dbReference type="SMART" id="SM00866">
    <property type="entry name" value="UTRA"/>
    <property type="match status" value="1"/>
</dbReference>
<evidence type="ECO:0000313" key="5">
    <source>
        <dbReference type="EMBL" id="BAI43100.1"/>
    </source>
</evidence>
<proteinExistence type="predicted"/>
<organism evidence="5 6">
    <name type="scientific">Lacticaseibacillus rhamnosus (strain ATCC 53103 / LMG 18243 / GG)</name>
    <name type="common">Lactobacillus rhamnosus</name>
    <dbReference type="NCBI Taxonomy" id="568703"/>
    <lineage>
        <taxon>Bacteria</taxon>
        <taxon>Bacillati</taxon>
        <taxon>Bacillota</taxon>
        <taxon>Bacilli</taxon>
        <taxon>Lactobacillales</taxon>
        <taxon>Lactobacillaceae</taxon>
        <taxon>Lacticaseibacillus</taxon>
    </lineage>
</organism>
<evidence type="ECO:0000256" key="3">
    <source>
        <dbReference type="ARBA" id="ARBA00023163"/>
    </source>
</evidence>
<dbReference type="Gene3D" id="1.10.10.10">
    <property type="entry name" value="Winged helix-like DNA-binding domain superfamily/Winged helix DNA-binding domain"/>
    <property type="match status" value="1"/>
</dbReference>
<evidence type="ECO:0000259" key="4">
    <source>
        <dbReference type="PROSITE" id="PS50949"/>
    </source>
</evidence>
<keyword evidence="1" id="KW-0805">Transcription regulation</keyword>
<dbReference type="PANTHER" id="PTHR44846:SF4">
    <property type="entry name" value="HTH GNTR-TYPE DOMAIN-CONTAINING PROTEIN"/>
    <property type="match status" value="1"/>
</dbReference>
<dbReference type="InterPro" id="IPR000524">
    <property type="entry name" value="Tscrpt_reg_HTH_GntR"/>
</dbReference>
<sequence>MNLTEVKPLYLYWEVYSDIKKDILTNHYRAGKPLPTQETLAKTYQTSRLTIKKALRILQDEGLIYSKQGSGSYVRARATDDDKELLPLDAPIGVTYSHRDQKITSKLLYFDARLPNETEQKNLVIKGNEPIYDIKRVRLVNGHYYSLEHTTMPTHIAPLDRKILKGSIYDYLGSIGIQLTDARRVLYATEADKETADALHIKQGSPVLVIEQTAYDQKGHAFEYSVSSFIRDHSRFVLNVHRRSPDMPH</sequence>
<dbReference type="InterPro" id="IPR036390">
    <property type="entry name" value="WH_DNA-bd_sf"/>
</dbReference>
<protein>
    <submittedName>
        <fullName evidence="5">Transcriptional regulator</fullName>
    </submittedName>
</protein>
<dbReference type="GO" id="GO:0003700">
    <property type="term" value="F:DNA-binding transcription factor activity"/>
    <property type="evidence" value="ECO:0007669"/>
    <property type="project" value="InterPro"/>
</dbReference>
<evidence type="ECO:0000256" key="1">
    <source>
        <dbReference type="ARBA" id="ARBA00023015"/>
    </source>
</evidence>
<dbReference type="InterPro" id="IPR011663">
    <property type="entry name" value="UTRA"/>
</dbReference>
<dbReference type="SMART" id="SM00345">
    <property type="entry name" value="HTH_GNTR"/>
    <property type="match status" value="1"/>
</dbReference>
<evidence type="ECO:0000256" key="2">
    <source>
        <dbReference type="ARBA" id="ARBA00023125"/>
    </source>
</evidence>
<accession>A0A809N2I2</accession>
<dbReference type="InterPro" id="IPR036388">
    <property type="entry name" value="WH-like_DNA-bd_sf"/>
</dbReference>
<dbReference type="CDD" id="cd07377">
    <property type="entry name" value="WHTH_GntR"/>
    <property type="match status" value="1"/>
</dbReference>
<keyword evidence="3" id="KW-0804">Transcription</keyword>
<dbReference type="GO" id="GO:0003677">
    <property type="term" value="F:DNA binding"/>
    <property type="evidence" value="ECO:0007669"/>
    <property type="project" value="UniProtKB-KW"/>
</dbReference>
<dbReference type="Gene3D" id="3.40.1410.10">
    <property type="entry name" value="Chorismate lyase-like"/>
    <property type="match status" value="1"/>
</dbReference>
<dbReference type="Proteomes" id="UP000002067">
    <property type="component" value="Chromosome"/>
</dbReference>
<feature type="domain" description="HTH gntR-type" evidence="4">
    <location>
        <begin position="9"/>
        <end position="77"/>
    </location>
</feature>
<dbReference type="Pfam" id="PF07702">
    <property type="entry name" value="UTRA"/>
    <property type="match status" value="1"/>
</dbReference>
<name>A0A809N2I2_LACRG</name>
<dbReference type="PANTHER" id="PTHR44846">
    <property type="entry name" value="MANNOSYL-D-GLYCERATE TRANSPORT/METABOLISM SYSTEM REPRESSOR MNGR-RELATED"/>
    <property type="match status" value="1"/>
</dbReference>
<dbReference type="InterPro" id="IPR050679">
    <property type="entry name" value="Bact_HTH_transcr_reg"/>
</dbReference>
<dbReference type="SUPFAM" id="SSF46785">
    <property type="entry name" value="Winged helix' DNA-binding domain"/>
    <property type="match status" value="1"/>
</dbReference>
<dbReference type="SUPFAM" id="SSF64288">
    <property type="entry name" value="Chorismate lyase-like"/>
    <property type="match status" value="1"/>
</dbReference>
<evidence type="ECO:0000313" key="6">
    <source>
        <dbReference type="Proteomes" id="UP000002067"/>
    </source>
</evidence>
<dbReference type="GO" id="GO:0045892">
    <property type="term" value="P:negative regulation of DNA-templated transcription"/>
    <property type="evidence" value="ECO:0007669"/>
    <property type="project" value="TreeGrafter"/>
</dbReference>
<dbReference type="Pfam" id="PF00392">
    <property type="entry name" value="GntR"/>
    <property type="match status" value="1"/>
</dbReference>
<dbReference type="KEGG" id="lrg:LRHM_2573"/>
<keyword evidence="2" id="KW-0238">DNA-binding</keyword>
<dbReference type="EMBL" id="AP011548">
    <property type="protein sequence ID" value="BAI43100.1"/>
    <property type="molecule type" value="Genomic_DNA"/>
</dbReference>
<dbReference type="InterPro" id="IPR028978">
    <property type="entry name" value="Chorismate_lyase_/UTRA_dom_sf"/>
</dbReference>
<dbReference type="AlphaFoldDB" id="A0A809N2I2"/>